<feature type="compositionally biased region" description="Basic and acidic residues" evidence="4">
    <location>
        <begin position="879"/>
        <end position="888"/>
    </location>
</feature>
<dbReference type="SUPFAM" id="SSF69618">
    <property type="entry name" value="HemD-like"/>
    <property type="match status" value="1"/>
</dbReference>
<dbReference type="Pfam" id="PF02602">
    <property type="entry name" value="HEM4"/>
    <property type="match status" value="1"/>
</dbReference>
<dbReference type="Pfam" id="PF01833">
    <property type="entry name" value="TIG"/>
    <property type="match status" value="1"/>
</dbReference>
<dbReference type="PROSITE" id="PS50088">
    <property type="entry name" value="ANK_REPEAT"/>
    <property type="match status" value="1"/>
</dbReference>
<dbReference type="GO" id="GO:0045944">
    <property type="term" value="P:positive regulation of transcription by RNA polymerase II"/>
    <property type="evidence" value="ECO:0007669"/>
    <property type="project" value="UniProtKB-ARBA"/>
</dbReference>
<dbReference type="SMART" id="SM00248">
    <property type="entry name" value="ANK"/>
    <property type="match status" value="2"/>
</dbReference>
<dbReference type="Gene3D" id="1.25.40.20">
    <property type="entry name" value="Ankyrin repeat-containing domain"/>
    <property type="match status" value="1"/>
</dbReference>
<feature type="compositionally biased region" description="Polar residues" evidence="4">
    <location>
        <begin position="621"/>
        <end position="641"/>
    </location>
</feature>
<dbReference type="SMART" id="SM00429">
    <property type="entry name" value="IPT"/>
    <property type="match status" value="1"/>
</dbReference>
<gene>
    <name evidence="7" type="ORF">C7M61_003301</name>
</gene>
<dbReference type="PANTHER" id="PTHR12390">
    <property type="entry name" value="UROPORPHYRINOGEN III SYNTHASE"/>
    <property type="match status" value="1"/>
</dbReference>
<feature type="compositionally biased region" description="Acidic residues" evidence="4">
    <location>
        <begin position="897"/>
        <end position="920"/>
    </location>
</feature>
<dbReference type="CDD" id="cd00102">
    <property type="entry name" value="IPT"/>
    <property type="match status" value="1"/>
</dbReference>
<dbReference type="InterPro" id="IPR002110">
    <property type="entry name" value="Ankyrin_rpt"/>
</dbReference>
<dbReference type="InterPro" id="IPR039793">
    <property type="entry name" value="UROS/Hem4"/>
</dbReference>
<dbReference type="PROSITE" id="PS50297">
    <property type="entry name" value="ANK_REP_REGION"/>
    <property type="match status" value="1"/>
</dbReference>
<evidence type="ECO:0000256" key="4">
    <source>
        <dbReference type="SAM" id="MobiDB-lite"/>
    </source>
</evidence>
<dbReference type="GO" id="GO:0030466">
    <property type="term" value="P:silent mating-type cassette heterochromatin formation"/>
    <property type="evidence" value="ECO:0007669"/>
    <property type="project" value="UniProtKB-ARBA"/>
</dbReference>
<name>A0A2P7YNR1_9ASCO</name>
<feature type="compositionally biased region" description="Polar residues" evidence="4">
    <location>
        <begin position="424"/>
        <end position="442"/>
    </location>
</feature>
<keyword evidence="1" id="KW-0597">Phosphoprotein</keyword>
<dbReference type="GO" id="GO:0006780">
    <property type="term" value="P:uroporphyrinogen III biosynthetic process"/>
    <property type="evidence" value="ECO:0007669"/>
    <property type="project" value="InterPro"/>
</dbReference>
<keyword evidence="5" id="KW-0812">Transmembrane</keyword>
<dbReference type="CDD" id="cd06578">
    <property type="entry name" value="HemD"/>
    <property type="match status" value="1"/>
</dbReference>
<dbReference type="InterPro" id="IPR014756">
    <property type="entry name" value="Ig_E-set"/>
</dbReference>
<dbReference type="FunFam" id="2.60.40.10:FF:001880">
    <property type="entry name" value="Mga2p"/>
    <property type="match status" value="1"/>
</dbReference>
<accession>A0A2P7YNR1</accession>
<feature type="region of interest" description="Disordered" evidence="4">
    <location>
        <begin position="249"/>
        <end position="272"/>
    </location>
</feature>
<evidence type="ECO:0000256" key="5">
    <source>
        <dbReference type="SAM" id="Phobius"/>
    </source>
</evidence>
<dbReference type="InterPro" id="IPR002909">
    <property type="entry name" value="IPT_dom"/>
</dbReference>
<dbReference type="GO" id="GO:0033554">
    <property type="term" value="P:cellular response to stress"/>
    <property type="evidence" value="ECO:0007669"/>
    <property type="project" value="UniProtKB-ARBA"/>
</dbReference>
<feature type="transmembrane region" description="Helical" evidence="5">
    <location>
        <begin position="1029"/>
        <end position="1050"/>
    </location>
</feature>
<feature type="region of interest" description="Disordered" evidence="4">
    <location>
        <begin position="619"/>
        <end position="641"/>
    </location>
</feature>
<feature type="domain" description="IPT/TIG" evidence="6">
    <location>
        <begin position="500"/>
        <end position="585"/>
    </location>
</feature>
<evidence type="ECO:0000256" key="3">
    <source>
        <dbReference type="PROSITE-ProRule" id="PRU00023"/>
    </source>
</evidence>
<feature type="compositionally biased region" description="Polar residues" evidence="4">
    <location>
        <begin position="376"/>
        <end position="409"/>
    </location>
</feature>
<dbReference type="GeneID" id="36566690"/>
<proteinExistence type="predicted"/>
<dbReference type="Pfam" id="PF25603">
    <property type="entry name" value="SPT23_MGA2_DBD"/>
    <property type="match status" value="1"/>
</dbReference>
<feature type="region of interest" description="Disordered" evidence="4">
    <location>
        <begin position="355"/>
        <end position="442"/>
    </location>
</feature>
<keyword evidence="3" id="KW-0040">ANK repeat</keyword>
<dbReference type="GO" id="GO:0005829">
    <property type="term" value="C:cytosol"/>
    <property type="evidence" value="ECO:0007669"/>
    <property type="project" value="TreeGrafter"/>
</dbReference>
<dbReference type="RefSeq" id="XP_024713130.1">
    <property type="nucleotide sequence ID" value="XM_024858643.1"/>
</dbReference>
<dbReference type="SUPFAM" id="SSF48403">
    <property type="entry name" value="Ankyrin repeat"/>
    <property type="match status" value="1"/>
</dbReference>
<dbReference type="EMBL" id="PYFQ01000008">
    <property type="protein sequence ID" value="PSK37595.1"/>
    <property type="molecule type" value="Genomic_DNA"/>
</dbReference>
<comment type="caution">
    <text evidence="7">The sequence shown here is derived from an EMBL/GenBank/DDBJ whole genome shotgun (WGS) entry which is preliminary data.</text>
</comment>
<feature type="repeat" description="ANK" evidence="3">
    <location>
        <begin position="695"/>
        <end position="727"/>
    </location>
</feature>
<dbReference type="InterPro" id="IPR057962">
    <property type="entry name" value="SPT23_MGA2_DBD"/>
</dbReference>
<reference evidence="7 8" key="1">
    <citation type="submission" date="2018-03" db="EMBL/GenBank/DDBJ databases">
        <title>Candida pseudohaemulonii genome assembly and annotation.</title>
        <authorList>
            <person name="Munoz J.F."/>
            <person name="Gade L.G."/>
            <person name="Chow N.A."/>
            <person name="Litvintseva A.P."/>
            <person name="Loparev V.N."/>
            <person name="Cuomo C.A."/>
        </authorList>
    </citation>
    <scope>NUCLEOTIDE SEQUENCE [LARGE SCALE GENOMIC DNA]</scope>
    <source>
        <strain evidence="7 8">B12108</strain>
    </source>
</reference>
<dbReference type="GO" id="GO:0006782">
    <property type="term" value="P:protoporphyrinogen IX biosynthetic process"/>
    <property type="evidence" value="ECO:0007669"/>
    <property type="project" value="UniProtKB-UniPathway"/>
</dbReference>
<dbReference type="InterPro" id="IPR036770">
    <property type="entry name" value="Ankyrin_rpt-contain_sf"/>
</dbReference>
<dbReference type="Proteomes" id="UP000241107">
    <property type="component" value="Unassembled WGS sequence"/>
</dbReference>
<dbReference type="GO" id="GO:0004852">
    <property type="term" value="F:uroporphyrinogen-III synthase activity"/>
    <property type="evidence" value="ECO:0007669"/>
    <property type="project" value="InterPro"/>
</dbReference>
<keyword evidence="5" id="KW-0472">Membrane</keyword>
<protein>
    <recommendedName>
        <fullName evidence="6">IPT/TIG domain-containing protein</fullName>
    </recommendedName>
</protein>
<feature type="region of interest" description="Disordered" evidence="4">
    <location>
        <begin position="832"/>
        <end position="935"/>
    </location>
</feature>
<keyword evidence="8" id="KW-1185">Reference proteome</keyword>
<dbReference type="GO" id="GO:0005634">
    <property type="term" value="C:nucleus"/>
    <property type="evidence" value="ECO:0007669"/>
    <property type="project" value="UniProtKB-ARBA"/>
</dbReference>
<keyword evidence="2" id="KW-0677">Repeat</keyword>
<evidence type="ECO:0000256" key="1">
    <source>
        <dbReference type="ARBA" id="ARBA00022553"/>
    </source>
</evidence>
<dbReference type="SUPFAM" id="SSF81296">
    <property type="entry name" value="E set domains"/>
    <property type="match status" value="1"/>
</dbReference>
<dbReference type="Gene3D" id="2.60.40.10">
    <property type="entry name" value="Immunoglobulins"/>
    <property type="match status" value="1"/>
</dbReference>
<dbReference type="Gene3D" id="3.40.50.10090">
    <property type="match status" value="2"/>
</dbReference>
<dbReference type="GO" id="GO:2001280">
    <property type="term" value="P:positive regulation of unsaturated fatty acid biosynthetic process"/>
    <property type="evidence" value="ECO:0007669"/>
    <property type="project" value="UniProtKB-ARBA"/>
</dbReference>
<dbReference type="UniPathway" id="UPA00251">
    <property type="reaction ID" value="UER00320"/>
</dbReference>
<dbReference type="InterPro" id="IPR013783">
    <property type="entry name" value="Ig-like_fold"/>
</dbReference>
<dbReference type="Pfam" id="PF12796">
    <property type="entry name" value="Ank_2"/>
    <property type="match status" value="1"/>
</dbReference>
<sequence>MAFADDMVVDHNILLHQDQDDQDILSEFLDQRVFDSVNSASPVNSGIQSPYHPDFDVMFQKFKPEDDMLEEATKVEPEQGHNYLYLSHENFERDSFANNTPEKHSSDDLALSVYEQVRKEVSKVKFGNPMQKVCPDSLELEDPSYLDFSPATMNALPYKLDVEDLPTYSRVETQIKLRFAFSPAPKETLVRIPQDLVSKTKHCLLSSADSLPDFLKENMLYMETYVMTSDGKTSCNICKRCIKREQKRASRSKTGGVENGDSPTSAGKSLPNMWSDEDMIKKAIIYNSKEMVSFAPPTGLIDDPSKSLHFSVRIVCYCRHHKEQDGFKLLFVVKNYLGDVVAKHLLNPIMIMDRKKNQSASKEPSKPRIKSEGSVGDNNDGSLHPLSPNSIDDSNSEALVNTDTNTDTLSGHRGTKRKKMSFDDSGNTSANPMYNGSTGLSPLSNSDTNTSIHNMNPKNSLSLVSKGSVPGSFTQLVQALPIPRQRLQQLFGMAQQNNNYPMIQKIIPAQGPIRGGIEVTLLGFNFRPGLNVKFGSKNSLATHCWSDSTMVTYLPPAAQPGQVLVSFESLEHVIPVNQQLIFTYTDDTDRQLIELALQIVGLKMNGKLEDAKNIAKRIVGSDSQSGSNSGTPPQQTNVSGMNQASKEWYDNAHKAVEQLVKSELSTEEILINFLSLVDLPNCPIIIPNWQLCNNQGQSLLHLATLKNYTHLIKFLITHGCKIDIKDNQGLTPLFFASMCGSRDLMRVFIECKSNWNLKLANDKFLKDYSDINVLDVFNKLEAESYMSDEVSSVNNSGREVEEELTKSYSVDSLNSLFMIDYGKHISKMVMESSAEDGQETRDAEVTDNAYETTRPNSPDGYGGDSSDFADSELDSEDSFSDHGREPFRRQFQTGLHDEDDYDDDYQDYESSDDESDDAHDEDGPIQGPDRPPRKGLWQKMKNAVFHSDNSDAELPSYDDLFPFGHLNVGEKPKTQQERQLNGLQSIEGSLATRKRLATEEDAGLTSDSSEDMVISYINHPRKTVESDKMLLFFWVPILVFIIGLFLYVSITGQPIGFVEKFKDMGRDTLGNFMVGNEHITRMRVLFLKNKTTPVDTYHEAFSTNHSPEFVPLLNHGPVSVEETTQYLCSSAFLEETDRFIITSQRAVEVFHLCLGEISKTSTETAQRIRAKTGYTVGPATEEILRANGFGDVRGGSQAGNGAILADIILQDLSPEQHSQRIVFFTGRIRKDVIPVKLKSHGVNVVEEVIYKTENKSGIVDDFLYRCSAPVDWIVFFSPQGTEGIVEHLQDKKLPAARIASIGPTTEDYLTSKGICTHVVAEKPTAASLLQSLERHEEEI</sequence>
<dbReference type="STRING" id="418784.A0A2P7YNR1"/>
<dbReference type="GO" id="GO:0005789">
    <property type="term" value="C:endoplasmic reticulum membrane"/>
    <property type="evidence" value="ECO:0007669"/>
    <property type="project" value="UniProtKB-ARBA"/>
</dbReference>
<evidence type="ECO:0000313" key="8">
    <source>
        <dbReference type="Proteomes" id="UP000241107"/>
    </source>
</evidence>
<organism evidence="7 8">
    <name type="scientific">Candidozyma pseudohaemuli</name>
    <dbReference type="NCBI Taxonomy" id="418784"/>
    <lineage>
        <taxon>Eukaryota</taxon>
        <taxon>Fungi</taxon>
        <taxon>Dikarya</taxon>
        <taxon>Ascomycota</taxon>
        <taxon>Saccharomycotina</taxon>
        <taxon>Pichiomycetes</taxon>
        <taxon>Metschnikowiaceae</taxon>
        <taxon>Candidozyma</taxon>
    </lineage>
</organism>
<evidence type="ECO:0000259" key="6">
    <source>
        <dbReference type="SMART" id="SM00429"/>
    </source>
</evidence>
<evidence type="ECO:0000256" key="2">
    <source>
        <dbReference type="ARBA" id="ARBA00022737"/>
    </source>
</evidence>
<dbReference type="PANTHER" id="PTHR12390:SF0">
    <property type="entry name" value="UROPORPHYRINOGEN-III SYNTHASE"/>
    <property type="match status" value="1"/>
</dbReference>
<dbReference type="InterPro" id="IPR003754">
    <property type="entry name" value="4pyrrol_synth_uPrphyn_synth"/>
</dbReference>
<dbReference type="InterPro" id="IPR036108">
    <property type="entry name" value="4pyrrol_syn_uPrphyn_synt_sf"/>
</dbReference>
<feature type="compositionally biased region" description="Acidic residues" evidence="4">
    <location>
        <begin position="867"/>
        <end position="878"/>
    </location>
</feature>
<dbReference type="OrthoDB" id="71307at2759"/>
<keyword evidence="5" id="KW-1133">Transmembrane helix</keyword>
<evidence type="ECO:0000313" key="7">
    <source>
        <dbReference type="EMBL" id="PSK37595.1"/>
    </source>
</evidence>
<dbReference type="VEuPathDB" id="FungiDB:C7M61_003301"/>